<dbReference type="Gene3D" id="2.130.10.10">
    <property type="entry name" value="YVTN repeat-like/Quinoprotein amine dehydrogenase"/>
    <property type="match status" value="3"/>
</dbReference>
<dbReference type="PROSITE" id="PS50294">
    <property type="entry name" value="WD_REPEATS_REGION"/>
    <property type="match status" value="2"/>
</dbReference>
<feature type="repeat" description="WD" evidence="4">
    <location>
        <begin position="86"/>
        <end position="129"/>
    </location>
</feature>
<keyword evidence="1 4" id="KW-0853">WD repeat</keyword>
<evidence type="ECO:0000256" key="4">
    <source>
        <dbReference type="PROSITE-ProRule" id="PRU00221"/>
    </source>
</evidence>
<dbReference type="InterPro" id="IPR001680">
    <property type="entry name" value="WD40_rpt"/>
</dbReference>
<dbReference type="RefSeq" id="XP_064771305.1">
    <property type="nucleotide sequence ID" value="XM_064915110.1"/>
</dbReference>
<dbReference type="EMBL" id="JBBJBU010000001">
    <property type="protein sequence ID" value="KAK7208272.1"/>
    <property type="molecule type" value="Genomic_DNA"/>
</dbReference>
<comment type="similarity">
    <text evidence="3">Belongs to the THOC3 family.</text>
</comment>
<dbReference type="SUPFAM" id="SSF50978">
    <property type="entry name" value="WD40 repeat-like"/>
    <property type="match status" value="1"/>
</dbReference>
<dbReference type="SMART" id="SM00320">
    <property type="entry name" value="WD40"/>
    <property type="match status" value="5"/>
</dbReference>
<gene>
    <name evidence="5" type="ORF">BZA70DRAFT_42390</name>
</gene>
<dbReference type="PANTHER" id="PTHR22839">
    <property type="entry name" value="THO COMPLEX SUBUNIT 3 THO3"/>
    <property type="match status" value="1"/>
</dbReference>
<keyword evidence="2" id="KW-0677">Repeat</keyword>
<reference evidence="5 6" key="1">
    <citation type="submission" date="2024-03" db="EMBL/GenBank/DDBJ databases">
        <title>Genome-scale model development and genomic sequencing of the oleaginous clade Lipomyces.</title>
        <authorList>
            <consortium name="Lawrence Berkeley National Laboratory"/>
            <person name="Czajka J.J."/>
            <person name="Han Y."/>
            <person name="Kim J."/>
            <person name="Mondo S.J."/>
            <person name="Hofstad B.A."/>
            <person name="Robles A."/>
            <person name="Haridas S."/>
            <person name="Riley R."/>
            <person name="LaButti K."/>
            <person name="Pangilinan J."/>
            <person name="Andreopoulos W."/>
            <person name="Lipzen A."/>
            <person name="Yan J."/>
            <person name="Wang M."/>
            <person name="Ng V."/>
            <person name="Grigoriev I.V."/>
            <person name="Spatafora J.W."/>
            <person name="Magnuson J.K."/>
            <person name="Baker S.E."/>
            <person name="Pomraning K.R."/>
        </authorList>
    </citation>
    <scope>NUCLEOTIDE SEQUENCE [LARGE SCALE GENOMIC DNA]</scope>
    <source>
        <strain evidence="5 6">Phaff 52-87</strain>
    </source>
</reference>
<evidence type="ECO:0000256" key="1">
    <source>
        <dbReference type="ARBA" id="ARBA00022574"/>
    </source>
</evidence>
<dbReference type="GeneID" id="90040622"/>
<dbReference type="InterPro" id="IPR040132">
    <property type="entry name" value="Tex1/THOC3"/>
</dbReference>
<dbReference type="Pfam" id="PF00400">
    <property type="entry name" value="WD40"/>
    <property type="match status" value="2"/>
</dbReference>
<feature type="repeat" description="WD" evidence="4">
    <location>
        <begin position="260"/>
        <end position="301"/>
    </location>
</feature>
<comment type="caution">
    <text evidence="5">The sequence shown here is derived from an EMBL/GenBank/DDBJ whole genome shotgun (WGS) entry which is preliminary data.</text>
</comment>
<evidence type="ECO:0000256" key="3">
    <source>
        <dbReference type="ARBA" id="ARBA00046343"/>
    </source>
</evidence>
<dbReference type="InterPro" id="IPR036322">
    <property type="entry name" value="WD40_repeat_dom_sf"/>
</dbReference>
<sequence>MAGPTPIPAPTSYSLARDTSETYFRSLHLKSFQETSRASSSAIVRRVSWNALGSLIAASGTTTPNGVHVIRIWNPDKPDVKYSTELRGHTQAADSIAWDPTLADRLVSCSAGDGTVRLWDVRLRETLKILKLTANAAGASGAGNAGNQTASSLKDGAAVEGATNLPQLCPLLVRFTPDGRWVLISGTQGRGIYIVDAKTFAPSENGSNGVLEVSNDSDVTCATVSNSCSVLAVGLSSGAVKFYSFDTQTGHADPEPVWTMNAHRTGITCMEFDQRGQFLALGSNDSLVSIWDTQELACIRTIGKSAFPVKSISFSFDGAYLAVSLEAADPVQIIHVESGEIVHSIGRTSAFSVPSLDWHPLRYWLAFGGDPTGLKILGNLEKYGGSRGGR</sequence>
<keyword evidence="6" id="KW-1185">Reference proteome</keyword>
<organism evidence="5 6">
    <name type="scientific">Myxozyma melibiosi</name>
    <dbReference type="NCBI Taxonomy" id="54550"/>
    <lineage>
        <taxon>Eukaryota</taxon>
        <taxon>Fungi</taxon>
        <taxon>Dikarya</taxon>
        <taxon>Ascomycota</taxon>
        <taxon>Saccharomycotina</taxon>
        <taxon>Lipomycetes</taxon>
        <taxon>Lipomycetales</taxon>
        <taxon>Lipomycetaceae</taxon>
        <taxon>Myxozyma</taxon>
    </lineage>
</organism>
<proteinExistence type="inferred from homology"/>
<evidence type="ECO:0000313" key="5">
    <source>
        <dbReference type="EMBL" id="KAK7208272.1"/>
    </source>
</evidence>
<name>A0ABR1FEU3_9ASCO</name>
<dbReference type="Proteomes" id="UP001498771">
    <property type="component" value="Unassembled WGS sequence"/>
</dbReference>
<dbReference type="PANTHER" id="PTHR22839:SF0">
    <property type="entry name" value="THO COMPLEX SUBUNIT 3"/>
    <property type="match status" value="1"/>
</dbReference>
<evidence type="ECO:0000313" key="6">
    <source>
        <dbReference type="Proteomes" id="UP001498771"/>
    </source>
</evidence>
<protein>
    <submittedName>
        <fullName evidence="5">WD40-repeat-containing domain protein</fullName>
    </submittedName>
</protein>
<dbReference type="InterPro" id="IPR015943">
    <property type="entry name" value="WD40/YVTN_repeat-like_dom_sf"/>
</dbReference>
<accession>A0ABR1FEU3</accession>
<dbReference type="PROSITE" id="PS50082">
    <property type="entry name" value="WD_REPEATS_2"/>
    <property type="match status" value="2"/>
</dbReference>
<evidence type="ECO:0000256" key="2">
    <source>
        <dbReference type="ARBA" id="ARBA00022737"/>
    </source>
</evidence>